<dbReference type="SUPFAM" id="SSF117281">
    <property type="entry name" value="Kelch motif"/>
    <property type="match status" value="1"/>
</dbReference>
<sequence>MNIKTLNIIAPALLIFFNVSCKKKEARQDVPANYPTTYTYEVSLEPVQENITSPALQSFVHATHGEDWILFAGRTNGENDSNGGLHDLTADYSLKSFPPKSFNSNIYVFNPKTGNKATLDYRKMVENIYFMGDGGNDASTEIQKVCTLVGDKLSQYGSIFLCSNPQVLQTGDDLYVIGGYGAPVGEVPTAANYHTFDAIAKINVPLLSRLVQGDYSLTTDEWMKVFKFGNNPSLRITGGELKKAGNEFYLAGGHNFNNNEQVYLNSVYQLEFSDSKKSLDLTATVTDTISDLTATQLKDLKLADSTSIFRRRDLPVTSSVYMDKDSKLAPNFALMSGVFKYHFAAWNDAIYITPDADKKYKVDNNHNQKDCNVYSCPDFTIYDSSNSEIHTFLPGGIGNGKADDHLSGFTNTLGYSKYNLKSLESSFDTISKAFPSKYYYGAEAVFIPNSNAKYLSIDGVEADVIDSEKTFTNSQQVEIGHIYGGIEAYEDSPSTYGSGKSGASNKIWKVTVTRIPIEFKK</sequence>
<dbReference type="RefSeq" id="WP_303687665.1">
    <property type="nucleotide sequence ID" value="NZ_CAJXYO010000042.1"/>
</dbReference>
<dbReference type="InterPro" id="IPR015915">
    <property type="entry name" value="Kelch-typ_b-propeller"/>
</dbReference>
<organism evidence="1 2">
    <name type="scientific">Nonlabens dokdonensis</name>
    <dbReference type="NCBI Taxonomy" id="328515"/>
    <lineage>
        <taxon>Bacteria</taxon>
        <taxon>Pseudomonadati</taxon>
        <taxon>Bacteroidota</taxon>
        <taxon>Flavobacteriia</taxon>
        <taxon>Flavobacteriales</taxon>
        <taxon>Flavobacteriaceae</taxon>
        <taxon>Nonlabens</taxon>
    </lineage>
</organism>
<comment type="caution">
    <text evidence="1">The sequence shown here is derived from an EMBL/GenBank/DDBJ whole genome shotgun (WGS) entry which is preliminary data.</text>
</comment>
<name>A0A1Z8ALN9_9FLAO</name>
<protein>
    <submittedName>
        <fullName evidence="1">Uncharacterized protein</fullName>
    </submittedName>
</protein>
<evidence type="ECO:0000313" key="1">
    <source>
        <dbReference type="EMBL" id="OUS11088.1"/>
    </source>
</evidence>
<accession>A0A1Z8ALN9</accession>
<dbReference type="AlphaFoldDB" id="A0A1Z8ALN9"/>
<dbReference type="Proteomes" id="UP000196102">
    <property type="component" value="Unassembled WGS sequence"/>
</dbReference>
<reference evidence="2" key="1">
    <citation type="journal article" date="2017" name="Proc. Natl. Acad. Sci. U.S.A.">
        <title>Simulation of Deepwater Horizon oil plume reveals substrate specialization within a complex community of hydrocarbon-degraders.</title>
        <authorList>
            <person name="Hu P."/>
            <person name="Dubinsky E.A."/>
            <person name="Probst A.J."/>
            <person name="Wang J."/>
            <person name="Sieber C.M.K."/>
            <person name="Tom L.M."/>
            <person name="Gardinali P."/>
            <person name="Banfield J.F."/>
            <person name="Atlas R.M."/>
            <person name="Andersen G.L."/>
        </authorList>
    </citation>
    <scope>NUCLEOTIDE SEQUENCE [LARGE SCALE GENOMIC DNA]</scope>
</reference>
<proteinExistence type="predicted"/>
<evidence type="ECO:0000313" key="2">
    <source>
        <dbReference type="Proteomes" id="UP000196102"/>
    </source>
</evidence>
<gene>
    <name evidence="1" type="ORF">A9Q93_11900</name>
</gene>
<dbReference type="EMBL" id="MAAX01000184">
    <property type="protein sequence ID" value="OUS11088.1"/>
    <property type="molecule type" value="Genomic_DNA"/>
</dbReference>